<accession>A0A8T0PUP2</accession>
<keyword evidence="3" id="KW-0677">Repeat</keyword>
<feature type="transmembrane region" description="Helical" evidence="8">
    <location>
        <begin position="259"/>
        <end position="285"/>
    </location>
</feature>
<evidence type="ECO:0000256" key="2">
    <source>
        <dbReference type="ARBA" id="ARBA00022692"/>
    </source>
</evidence>
<dbReference type="AlphaFoldDB" id="A0A8T0PUP2"/>
<dbReference type="GO" id="GO:0005886">
    <property type="term" value="C:plasma membrane"/>
    <property type="evidence" value="ECO:0007669"/>
    <property type="project" value="TreeGrafter"/>
</dbReference>
<dbReference type="Proteomes" id="UP000823388">
    <property type="component" value="Chromosome 8K"/>
</dbReference>
<keyword evidence="11" id="KW-1185">Reference proteome</keyword>
<dbReference type="SUPFAM" id="SSF48403">
    <property type="entry name" value="Ankyrin repeat"/>
    <property type="match status" value="1"/>
</dbReference>
<evidence type="ECO:0000256" key="1">
    <source>
        <dbReference type="ARBA" id="ARBA00004141"/>
    </source>
</evidence>
<dbReference type="Pfam" id="PF13962">
    <property type="entry name" value="PGG"/>
    <property type="match status" value="1"/>
</dbReference>
<proteinExistence type="predicted"/>
<protein>
    <recommendedName>
        <fullName evidence="9">PGG domain-containing protein</fullName>
    </recommendedName>
</protein>
<evidence type="ECO:0000256" key="3">
    <source>
        <dbReference type="ARBA" id="ARBA00022737"/>
    </source>
</evidence>
<evidence type="ECO:0000256" key="8">
    <source>
        <dbReference type="SAM" id="Phobius"/>
    </source>
</evidence>
<keyword evidence="4 8" id="KW-1133">Transmembrane helix</keyword>
<dbReference type="PANTHER" id="PTHR24186">
    <property type="entry name" value="PROTEIN PHOSPHATASE 1 REGULATORY SUBUNIT"/>
    <property type="match status" value="1"/>
</dbReference>
<evidence type="ECO:0000256" key="6">
    <source>
        <dbReference type="ARBA" id="ARBA00023136"/>
    </source>
</evidence>
<keyword evidence="5 7" id="KW-0040">ANK repeat</keyword>
<name>A0A8T0PUP2_PANVG</name>
<dbReference type="PROSITE" id="PS50297">
    <property type="entry name" value="ANK_REP_REGION"/>
    <property type="match status" value="1"/>
</dbReference>
<dbReference type="InterPro" id="IPR002110">
    <property type="entry name" value="Ankyrin_rpt"/>
</dbReference>
<dbReference type="Pfam" id="PF12796">
    <property type="entry name" value="Ank_2"/>
    <property type="match status" value="1"/>
</dbReference>
<dbReference type="EMBL" id="CM029051">
    <property type="protein sequence ID" value="KAG2564052.1"/>
    <property type="molecule type" value="Genomic_DNA"/>
</dbReference>
<feature type="transmembrane region" description="Helical" evidence="8">
    <location>
        <begin position="217"/>
        <end position="239"/>
    </location>
</feature>
<dbReference type="InterPro" id="IPR026961">
    <property type="entry name" value="PGG_dom"/>
</dbReference>
<keyword evidence="6 8" id="KW-0472">Membrane</keyword>
<gene>
    <name evidence="10" type="ORF">PVAP13_8KG334500</name>
</gene>
<comment type="caution">
    <text evidence="10">The sequence shown here is derived from an EMBL/GenBank/DDBJ whole genome shotgun (WGS) entry which is preliminary data.</text>
</comment>
<evidence type="ECO:0000313" key="11">
    <source>
        <dbReference type="Proteomes" id="UP000823388"/>
    </source>
</evidence>
<evidence type="ECO:0000313" key="10">
    <source>
        <dbReference type="EMBL" id="KAG2564052.1"/>
    </source>
</evidence>
<evidence type="ECO:0000259" key="9">
    <source>
        <dbReference type="Pfam" id="PF13962"/>
    </source>
</evidence>
<keyword evidence="2 8" id="KW-0812">Transmembrane</keyword>
<evidence type="ECO:0000256" key="4">
    <source>
        <dbReference type="ARBA" id="ARBA00022989"/>
    </source>
</evidence>
<dbReference type="InterPro" id="IPR036770">
    <property type="entry name" value="Ankyrin_rpt-contain_sf"/>
</dbReference>
<evidence type="ECO:0000256" key="5">
    <source>
        <dbReference type="ARBA" id="ARBA00023043"/>
    </source>
</evidence>
<organism evidence="10 11">
    <name type="scientific">Panicum virgatum</name>
    <name type="common">Blackwell switchgrass</name>
    <dbReference type="NCBI Taxonomy" id="38727"/>
    <lineage>
        <taxon>Eukaryota</taxon>
        <taxon>Viridiplantae</taxon>
        <taxon>Streptophyta</taxon>
        <taxon>Embryophyta</taxon>
        <taxon>Tracheophyta</taxon>
        <taxon>Spermatophyta</taxon>
        <taxon>Magnoliopsida</taxon>
        <taxon>Liliopsida</taxon>
        <taxon>Poales</taxon>
        <taxon>Poaceae</taxon>
        <taxon>PACMAD clade</taxon>
        <taxon>Panicoideae</taxon>
        <taxon>Panicodae</taxon>
        <taxon>Paniceae</taxon>
        <taxon>Panicinae</taxon>
        <taxon>Panicum</taxon>
        <taxon>Panicum sect. Hiantes</taxon>
    </lineage>
</organism>
<evidence type="ECO:0000256" key="7">
    <source>
        <dbReference type="PROSITE-ProRule" id="PRU00023"/>
    </source>
</evidence>
<feature type="domain" description="PGG" evidence="9">
    <location>
        <begin position="216"/>
        <end position="284"/>
    </location>
</feature>
<dbReference type="SMART" id="SM00248">
    <property type="entry name" value="ANK"/>
    <property type="match status" value="4"/>
</dbReference>
<dbReference type="PROSITE" id="PS50088">
    <property type="entry name" value="ANK_REPEAT"/>
    <property type="match status" value="1"/>
</dbReference>
<reference evidence="10" key="1">
    <citation type="submission" date="2020-05" db="EMBL/GenBank/DDBJ databases">
        <title>WGS assembly of Panicum virgatum.</title>
        <authorList>
            <person name="Lovell J.T."/>
            <person name="Jenkins J."/>
            <person name="Shu S."/>
            <person name="Juenger T.E."/>
            <person name="Schmutz J."/>
        </authorList>
    </citation>
    <scope>NUCLEOTIDE SEQUENCE</scope>
    <source>
        <strain evidence="10">AP13</strain>
    </source>
</reference>
<sequence>METRPWLAREEDENAATPMHMVVVWGKIDMLTVLLEYDPYLGYVINKDGDSLLCNAAFRGHVGVARELLKHCPDAPYYNPINGWTCLHFAVLYEQTEFVEFVLGSPQLGKLVNMQVKNDGRTALHLAVEKCNPKMVAALLRHPDIDATVMNSVGNPAAWTLVDAIDHAKTLNWNEVSMLMLEADPQHAGSIYNLRKEAKAKVTNLSRQGIKSLTQTYTGYTSLVAILIATITFAAAFTLPGGYSNDAGSEGLPIMAKKVAFLAFLISDTIAMCSSLVVAFVCIIYSKVGGS</sequence>
<feature type="repeat" description="ANK" evidence="7">
    <location>
        <begin position="119"/>
        <end position="152"/>
    </location>
</feature>
<dbReference type="Gene3D" id="1.25.40.20">
    <property type="entry name" value="Ankyrin repeat-containing domain"/>
    <property type="match status" value="1"/>
</dbReference>
<dbReference type="PANTHER" id="PTHR24186:SF54">
    <property type="entry name" value="PGG DOMAIN-CONTAINING PROTEIN"/>
    <property type="match status" value="1"/>
</dbReference>
<comment type="subcellular location">
    <subcellularLocation>
        <location evidence="1">Membrane</location>
        <topology evidence="1">Multi-pass membrane protein</topology>
    </subcellularLocation>
</comment>